<proteinExistence type="predicted"/>
<gene>
    <name evidence="1" type="ORF">KV203_17925</name>
</gene>
<evidence type="ECO:0000313" key="2">
    <source>
        <dbReference type="Proteomes" id="UP000887023"/>
    </source>
</evidence>
<dbReference type="EMBL" id="CP079105">
    <property type="protein sequence ID" value="QXQ13655.1"/>
    <property type="molecule type" value="Genomic_DNA"/>
</dbReference>
<evidence type="ECO:0000313" key="1">
    <source>
        <dbReference type="EMBL" id="QXQ13655.1"/>
    </source>
</evidence>
<keyword evidence="2" id="KW-1185">Reference proteome</keyword>
<sequence>MSTLVLRCGDVPAPITLAALTTIPTSAVPTATEFDENVYPHLIASAASRLVVLGDDAALAAILTRLLRTGRLELELGYVPAGKSPAGRIFGVGYGTAAARLAVDGTAQPTPLIRDDTGAALVGRAVITGVDGSPLTGEAYCDDTLVFDGTGNELRIEPTTALPGLAVPVPRRFARRPRLVTGRAVQLGTPGAVVTRDGVTAARAVTRASFYCHDEQWLLVR</sequence>
<evidence type="ECO:0008006" key="3">
    <source>
        <dbReference type="Google" id="ProtNLM"/>
    </source>
</evidence>
<reference evidence="1" key="1">
    <citation type="submission" date="2021-07" db="EMBL/GenBank/DDBJ databases">
        <title>Candidatus Kaistella beijingensis sp. nov. isolated from a municipal wastewater treatment plant is involved in sludge foaming.</title>
        <authorList>
            <person name="Song Y."/>
            <person name="Liu S.-J."/>
        </authorList>
    </citation>
    <scope>NUCLEOTIDE SEQUENCE</scope>
    <source>
        <strain evidence="1">DSM 43998</strain>
    </source>
</reference>
<dbReference type="Proteomes" id="UP000887023">
    <property type="component" value="Chromosome"/>
</dbReference>
<name>A0ABX8SAS2_9ACTN</name>
<protein>
    <recommendedName>
        <fullName evidence="3">Peptidase M50</fullName>
    </recommendedName>
</protein>
<organism evidence="1 2">
    <name type="scientific">Skermania pinensis</name>
    <dbReference type="NCBI Taxonomy" id="39122"/>
    <lineage>
        <taxon>Bacteria</taxon>
        <taxon>Bacillati</taxon>
        <taxon>Actinomycetota</taxon>
        <taxon>Actinomycetes</taxon>
        <taxon>Mycobacteriales</taxon>
        <taxon>Gordoniaceae</taxon>
        <taxon>Skermania</taxon>
    </lineage>
</organism>
<accession>A0ABX8SAS2</accession>
<dbReference type="RefSeq" id="WP_066469481.1">
    <property type="nucleotide sequence ID" value="NZ_CBCRUZ010000005.1"/>
</dbReference>